<proteinExistence type="predicted"/>
<evidence type="ECO:0008006" key="4">
    <source>
        <dbReference type="Google" id="ProtNLM"/>
    </source>
</evidence>
<dbReference type="EMBL" id="KV453841">
    <property type="protein sequence ID" value="ODV92941.1"/>
    <property type="molecule type" value="Genomic_DNA"/>
</dbReference>
<dbReference type="Proteomes" id="UP000095023">
    <property type="component" value="Unassembled WGS sequence"/>
</dbReference>
<evidence type="ECO:0000313" key="2">
    <source>
        <dbReference type="EMBL" id="ODV92941.1"/>
    </source>
</evidence>
<protein>
    <recommendedName>
        <fullName evidence="4">cAMP-independent regulatory protein pac2</fullName>
    </recommendedName>
</protein>
<dbReference type="PANTHER" id="PTHR28027:SF1">
    <property type="entry name" value="CAMP INDEPENDENT REGULATORY PROTEIN (AFU_ORTHOLOGUE AFUA_3G09640)"/>
    <property type="match status" value="1"/>
</dbReference>
<sequence length="521" mass="58597">MLQTIGAESYYGALRTTWDAILLVEAARIGKIPKIKRRLISEERSLIRPGSIFIWDEAEADIKRWTDGKSWSSSRLTGSFLVYREIELCPPYRSSFPEESDMQQVIAARSPAAMPGGMEFLKIPPLPEGYRILSGGLIKQSFSISTSEEVRIHLIAYSDLDSVLNNPLVSPSNDIFFSEMKVSKETYPALSHEAYKSSLSSESAFSPESIRNADQMKFKAMQYKEVRPKVAGAQRPEKRPTNTCGQINGSEHFTVESIPMPQGSKTSNEDSRYWKQVQSPVRQQLHTRSRSYSHPRPYQLPSDGALFTKIPYMHYPAMIYPQNRKHHSLRSSRSTRLTNSASIYAPIDDRYVSETQKQANLRRDTVPPEIQNMTDMGYDPHKNSVLHMGYPIPYVSSSSPGVTPFAYSQTGNPYGAQNVYSMTPYTPQQYAVPQSSGSTASSSSSSYSRNLHYAPYHAGPVHYSHVPQYYSQKRYCLPVQPLSVVNYSQDVSGSKLEQGERESDVALNNLDNPASSQESKQ</sequence>
<gene>
    <name evidence="2" type="ORF">CANCADRAFT_1541</name>
</gene>
<feature type="region of interest" description="Disordered" evidence="1">
    <location>
        <begin position="492"/>
        <end position="521"/>
    </location>
</feature>
<evidence type="ECO:0000313" key="3">
    <source>
        <dbReference type="Proteomes" id="UP000095023"/>
    </source>
</evidence>
<dbReference type="PANTHER" id="PTHR28027">
    <property type="entry name" value="TRANSCRIPTIONAL REGULATOR MIT1"/>
    <property type="match status" value="1"/>
</dbReference>
<feature type="compositionally biased region" description="Polar residues" evidence="1">
    <location>
        <begin position="241"/>
        <end position="251"/>
    </location>
</feature>
<name>A0A1E4TMG6_9ASCO</name>
<dbReference type="OrthoDB" id="5572844at2759"/>
<keyword evidence="3" id="KW-1185">Reference proteome</keyword>
<dbReference type="Pfam" id="PF09729">
    <property type="entry name" value="Gti1_Pac2"/>
    <property type="match status" value="1"/>
</dbReference>
<feature type="compositionally biased region" description="Polar residues" evidence="1">
    <location>
        <begin position="509"/>
        <end position="521"/>
    </location>
</feature>
<dbReference type="GO" id="GO:0003677">
    <property type="term" value="F:DNA binding"/>
    <property type="evidence" value="ECO:0007669"/>
    <property type="project" value="TreeGrafter"/>
</dbReference>
<accession>A0A1E4TMG6</accession>
<reference evidence="3" key="1">
    <citation type="submission" date="2016-02" db="EMBL/GenBank/DDBJ databases">
        <title>Comparative genomics of biotechnologically important yeasts.</title>
        <authorList>
            <consortium name="DOE Joint Genome Institute"/>
            <person name="Riley R."/>
            <person name="Haridas S."/>
            <person name="Wolfe K.H."/>
            <person name="Lopes M.R."/>
            <person name="Hittinger C.T."/>
            <person name="Goker M."/>
            <person name="Salamov A."/>
            <person name="Wisecaver J."/>
            <person name="Long T.M."/>
            <person name="Aerts A.L."/>
            <person name="Barry K."/>
            <person name="Choi C."/>
            <person name="Clum A."/>
            <person name="Coughlan A.Y."/>
            <person name="Deshpande S."/>
            <person name="Douglass A.P."/>
            <person name="Hanson S.J."/>
            <person name="Klenk H.-P."/>
            <person name="Labutti K."/>
            <person name="Lapidus A."/>
            <person name="Lindquist E."/>
            <person name="Lipzen A."/>
            <person name="Meier-Kolthoff J.P."/>
            <person name="Ohm R.A."/>
            <person name="Otillar R.P."/>
            <person name="Pangilinan J."/>
            <person name="Peng Y."/>
            <person name="Rokas A."/>
            <person name="Rosa C.A."/>
            <person name="Scheuner C."/>
            <person name="Sibirny A.A."/>
            <person name="Slot J.C."/>
            <person name="Stielow J.B."/>
            <person name="Sun H."/>
            <person name="Kurtzman C.P."/>
            <person name="Blackwell M."/>
            <person name="Jeffries T.W."/>
            <person name="Grigoriev I.V."/>
        </authorList>
    </citation>
    <scope>NUCLEOTIDE SEQUENCE [LARGE SCALE GENOMIC DNA]</scope>
    <source>
        <strain evidence="3">NRRL Y-17796</strain>
    </source>
</reference>
<dbReference type="InterPro" id="IPR018608">
    <property type="entry name" value="Gti1/Pac2"/>
</dbReference>
<dbReference type="AlphaFoldDB" id="A0A1E4TMG6"/>
<feature type="region of interest" description="Disordered" evidence="1">
    <location>
        <begin position="228"/>
        <end position="270"/>
    </location>
</feature>
<evidence type="ECO:0000256" key="1">
    <source>
        <dbReference type="SAM" id="MobiDB-lite"/>
    </source>
</evidence>
<organism evidence="2 3">
    <name type="scientific">Tortispora caseinolytica NRRL Y-17796</name>
    <dbReference type="NCBI Taxonomy" id="767744"/>
    <lineage>
        <taxon>Eukaryota</taxon>
        <taxon>Fungi</taxon>
        <taxon>Dikarya</taxon>
        <taxon>Ascomycota</taxon>
        <taxon>Saccharomycotina</taxon>
        <taxon>Trigonopsidomycetes</taxon>
        <taxon>Trigonopsidales</taxon>
        <taxon>Trigonopsidaceae</taxon>
        <taxon>Tortispora</taxon>
    </lineage>
</organism>